<dbReference type="GO" id="GO:0019843">
    <property type="term" value="F:rRNA binding"/>
    <property type="evidence" value="ECO:0007669"/>
    <property type="project" value="UniProtKB-UniRule"/>
</dbReference>
<evidence type="ECO:0000313" key="7">
    <source>
        <dbReference type="EMBL" id="KIA77088.1"/>
    </source>
</evidence>
<comment type="subunit">
    <text evidence="4">Part of the 50S ribosomal subunit.</text>
</comment>
<evidence type="ECO:0000256" key="5">
    <source>
        <dbReference type="SAM" id="MobiDB-lite"/>
    </source>
</evidence>
<dbReference type="NCBIfam" id="TIGR01071">
    <property type="entry name" value="rplO_bact"/>
    <property type="match status" value="1"/>
</dbReference>
<sequence length="151" mass="16449">MITLGTLKNDLRGRKQVRRVGRGVGSGVGKTCGRGQKGAGARSGYKRRLGYEGGQFRLFAKLPIRGFSNARFRKELDVVNLSQIDQAYEDGEVVNAETLADKGLLSGRTHGVKILGDGELTKKVTFEVHSLSAAARDKLQKAKITFQLSRS</sequence>
<dbReference type="HAMAP" id="MF_01341">
    <property type="entry name" value="Ribosomal_uL15"/>
    <property type="match status" value="1"/>
</dbReference>
<dbReference type="PATRIC" id="fig|83552.4.peg.1790"/>
<evidence type="ECO:0000256" key="2">
    <source>
        <dbReference type="ARBA" id="ARBA00022980"/>
    </source>
</evidence>
<dbReference type="GO" id="GO:0022625">
    <property type="term" value="C:cytosolic large ribosomal subunit"/>
    <property type="evidence" value="ECO:0007669"/>
    <property type="project" value="TreeGrafter"/>
</dbReference>
<dbReference type="OMA" id="WFEGGQM"/>
<dbReference type="InterPro" id="IPR005749">
    <property type="entry name" value="Ribosomal_uL15_bac-type"/>
</dbReference>
<dbReference type="Proteomes" id="UP000031307">
    <property type="component" value="Unassembled WGS sequence"/>
</dbReference>
<dbReference type="GO" id="GO:0003735">
    <property type="term" value="F:structural constituent of ribosome"/>
    <property type="evidence" value="ECO:0007669"/>
    <property type="project" value="InterPro"/>
</dbReference>
<keyword evidence="3 4" id="KW-0687">Ribonucleoprotein</keyword>
<evidence type="ECO:0000259" key="6">
    <source>
        <dbReference type="Pfam" id="PF00828"/>
    </source>
</evidence>
<dbReference type="Gene3D" id="3.100.10.10">
    <property type="match status" value="1"/>
</dbReference>
<evidence type="ECO:0000256" key="1">
    <source>
        <dbReference type="ARBA" id="ARBA00007320"/>
    </source>
</evidence>
<keyword evidence="4" id="KW-0694">RNA-binding</keyword>
<dbReference type="GO" id="GO:0006412">
    <property type="term" value="P:translation"/>
    <property type="evidence" value="ECO:0007669"/>
    <property type="project" value="UniProtKB-UniRule"/>
</dbReference>
<comment type="function">
    <text evidence="4">Binds to the 23S rRNA.</text>
</comment>
<feature type="compositionally biased region" description="Gly residues" evidence="5">
    <location>
        <begin position="23"/>
        <end position="38"/>
    </location>
</feature>
<dbReference type="AlphaFoldDB" id="A0A0C1EAI8"/>
<dbReference type="InterPro" id="IPR036227">
    <property type="entry name" value="Ribosomal_uL15/eL18_sf"/>
</dbReference>
<feature type="domain" description="Large ribosomal subunit protein uL15/eL18" evidence="6">
    <location>
        <begin position="78"/>
        <end position="142"/>
    </location>
</feature>
<dbReference type="InterPro" id="IPR021131">
    <property type="entry name" value="Ribosomal_uL15/eL18"/>
</dbReference>
<accession>A0A0C1EAI8</accession>
<protein>
    <recommendedName>
        <fullName evidence="4">Large ribosomal subunit protein uL15</fullName>
    </recommendedName>
</protein>
<dbReference type="PANTHER" id="PTHR12934">
    <property type="entry name" value="50S RIBOSOMAL PROTEIN L15"/>
    <property type="match status" value="1"/>
</dbReference>
<evidence type="ECO:0000313" key="8">
    <source>
        <dbReference type="Proteomes" id="UP000031307"/>
    </source>
</evidence>
<reference evidence="7 8" key="1">
    <citation type="journal article" date="2014" name="Mol. Biol. Evol.">
        <title>Massive expansion of Ubiquitination-related gene families within the Chlamydiae.</title>
        <authorList>
            <person name="Domman D."/>
            <person name="Collingro A."/>
            <person name="Lagkouvardos I."/>
            <person name="Gehre L."/>
            <person name="Weinmaier T."/>
            <person name="Rattei T."/>
            <person name="Subtil A."/>
            <person name="Horn M."/>
        </authorList>
    </citation>
    <scope>NUCLEOTIDE SEQUENCE [LARGE SCALE GENOMIC DNA]</scope>
    <source>
        <strain evidence="7 8">OEW1</strain>
    </source>
</reference>
<dbReference type="SUPFAM" id="SSF52080">
    <property type="entry name" value="Ribosomal proteins L15p and L18e"/>
    <property type="match status" value="1"/>
</dbReference>
<comment type="similarity">
    <text evidence="1 4">Belongs to the universal ribosomal protein uL15 family.</text>
</comment>
<keyword evidence="2 4" id="KW-0689">Ribosomal protein</keyword>
<name>A0A0C1EAI8_9BACT</name>
<gene>
    <name evidence="4 7" type="primary">rplO</name>
    <name evidence="7" type="ORF">DB43_GV00380</name>
</gene>
<organism evidence="7 8">
    <name type="scientific">Parachlamydia acanthamoebae</name>
    <dbReference type="NCBI Taxonomy" id="83552"/>
    <lineage>
        <taxon>Bacteria</taxon>
        <taxon>Pseudomonadati</taxon>
        <taxon>Chlamydiota</taxon>
        <taxon>Chlamydiia</taxon>
        <taxon>Parachlamydiales</taxon>
        <taxon>Parachlamydiaceae</taxon>
        <taxon>Parachlamydia</taxon>
    </lineage>
</organism>
<evidence type="ECO:0000256" key="4">
    <source>
        <dbReference type="HAMAP-Rule" id="MF_01341"/>
    </source>
</evidence>
<dbReference type="Pfam" id="PF00828">
    <property type="entry name" value="Ribosomal_L27A"/>
    <property type="match status" value="1"/>
</dbReference>
<comment type="caution">
    <text evidence="7">The sequence shown here is derived from an EMBL/GenBank/DDBJ whole genome shotgun (WGS) entry which is preliminary data.</text>
</comment>
<keyword evidence="4" id="KW-0699">rRNA-binding</keyword>
<feature type="region of interest" description="Disordered" evidence="5">
    <location>
        <begin position="23"/>
        <end position="43"/>
    </location>
</feature>
<dbReference type="InterPro" id="IPR030878">
    <property type="entry name" value="Ribosomal_uL15"/>
</dbReference>
<dbReference type="PANTHER" id="PTHR12934:SF11">
    <property type="entry name" value="LARGE RIBOSOMAL SUBUNIT PROTEIN UL15M"/>
    <property type="match status" value="1"/>
</dbReference>
<dbReference type="EMBL" id="JSAM01000091">
    <property type="protein sequence ID" value="KIA77088.1"/>
    <property type="molecule type" value="Genomic_DNA"/>
</dbReference>
<evidence type="ECO:0000256" key="3">
    <source>
        <dbReference type="ARBA" id="ARBA00023274"/>
    </source>
</evidence>
<proteinExistence type="inferred from homology"/>
<dbReference type="RefSeq" id="WP_006342206.1">
    <property type="nucleotide sequence ID" value="NZ_BAWW01000028.1"/>
</dbReference>